<proteinExistence type="predicted"/>
<keyword evidence="2" id="KW-0418">Kinase</keyword>
<evidence type="ECO:0000313" key="2">
    <source>
        <dbReference type="EMBL" id="BBA17615.1"/>
    </source>
</evidence>
<name>A0AAD1CLT3_9FLAO</name>
<evidence type="ECO:0000256" key="1">
    <source>
        <dbReference type="SAM" id="Phobius"/>
    </source>
</evidence>
<keyword evidence="1" id="KW-1133">Transmembrane helix</keyword>
<dbReference type="AlphaFoldDB" id="A0AAD1CLT3"/>
<dbReference type="Proteomes" id="UP000262607">
    <property type="component" value="Chromosome"/>
</dbReference>
<keyword evidence="1" id="KW-0472">Membrane</keyword>
<reference evidence="2 3" key="1">
    <citation type="submission" date="2014-06" db="EMBL/GenBank/DDBJ databases">
        <title>Genome sequence of the intracellular symbiont Blattabacterium cuenoti, strain CPU2 from the wood feeding cockroach Cryptocercus punctulatus.</title>
        <authorList>
            <person name="Kinjo Y."/>
            <person name="Ohkuma M."/>
            <person name="Tokuda G."/>
        </authorList>
    </citation>
    <scope>NUCLEOTIDE SEQUENCE [LARGE SCALE GENOMIC DNA]</scope>
    <source>
        <strain evidence="2 3">CPU2</strain>
    </source>
</reference>
<dbReference type="EC" id="2.7.1.48" evidence="2"/>
<organism evidence="2 3">
    <name type="scientific">Blattabacterium punctulatus CPU2</name>
    <dbReference type="NCBI Taxonomy" id="1457032"/>
    <lineage>
        <taxon>Bacteria</taxon>
        <taxon>Pseudomonadati</taxon>
        <taxon>Bacteroidota</taxon>
        <taxon>Flavobacteriia</taxon>
        <taxon>Flavobacteriales</taxon>
        <taxon>Blattabacteriaceae</taxon>
        <taxon>Blattabacterium</taxon>
    </lineage>
</organism>
<dbReference type="GO" id="GO:0004849">
    <property type="term" value="F:uridine kinase activity"/>
    <property type="evidence" value="ECO:0007669"/>
    <property type="project" value="UniProtKB-EC"/>
</dbReference>
<dbReference type="EMBL" id="AP014610">
    <property type="protein sequence ID" value="BBA17615.1"/>
    <property type="molecule type" value="Genomic_DNA"/>
</dbReference>
<evidence type="ECO:0000313" key="3">
    <source>
        <dbReference type="Proteomes" id="UP000262607"/>
    </source>
</evidence>
<keyword evidence="1" id="KW-0812">Transmembrane</keyword>
<accession>A0AAD1CLT3</accession>
<sequence length="100" mass="12566">MKKKYIMYKIFKTKYFWISLSFFIWMFFFDTNSLILHWKLKKTINKMILDRDYLKNKIFLEGDHLKKLNNDPKYLEKIAREKFYMKKEDEDLFILSKTEN</sequence>
<protein>
    <submittedName>
        <fullName evidence="2">Uridine kinase</fullName>
        <ecNumber evidence="2">2.7.1.48</ecNumber>
    </submittedName>
</protein>
<keyword evidence="2" id="KW-0808">Transferase</keyword>
<dbReference type="InterPro" id="IPR007060">
    <property type="entry name" value="FtsL/DivIC"/>
</dbReference>
<dbReference type="Pfam" id="PF04977">
    <property type="entry name" value="DivIC"/>
    <property type="match status" value="1"/>
</dbReference>
<feature type="transmembrane region" description="Helical" evidence="1">
    <location>
        <begin position="15"/>
        <end position="38"/>
    </location>
</feature>
<gene>
    <name evidence="2" type="ORF">CPU2_099</name>
</gene>